<dbReference type="EMBL" id="BGPR01021168">
    <property type="protein sequence ID" value="GBN86197.1"/>
    <property type="molecule type" value="Genomic_DNA"/>
</dbReference>
<gene>
    <name evidence="1" type="ORF">AVEN_47144_1</name>
</gene>
<proteinExistence type="predicted"/>
<keyword evidence="2" id="KW-1185">Reference proteome</keyword>
<organism evidence="1 2">
    <name type="scientific">Araneus ventricosus</name>
    <name type="common">Orbweaver spider</name>
    <name type="synonym">Epeira ventricosa</name>
    <dbReference type="NCBI Taxonomy" id="182803"/>
    <lineage>
        <taxon>Eukaryota</taxon>
        <taxon>Metazoa</taxon>
        <taxon>Ecdysozoa</taxon>
        <taxon>Arthropoda</taxon>
        <taxon>Chelicerata</taxon>
        <taxon>Arachnida</taxon>
        <taxon>Araneae</taxon>
        <taxon>Araneomorphae</taxon>
        <taxon>Entelegynae</taxon>
        <taxon>Araneoidea</taxon>
        <taxon>Araneidae</taxon>
        <taxon>Araneus</taxon>
    </lineage>
</organism>
<comment type="caution">
    <text evidence="1">The sequence shown here is derived from an EMBL/GenBank/DDBJ whole genome shotgun (WGS) entry which is preliminary data.</text>
</comment>
<dbReference type="Proteomes" id="UP000499080">
    <property type="component" value="Unassembled WGS sequence"/>
</dbReference>
<reference evidence="1 2" key="1">
    <citation type="journal article" date="2019" name="Sci. Rep.">
        <title>Orb-weaving spider Araneus ventricosus genome elucidates the spidroin gene catalogue.</title>
        <authorList>
            <person name="Kono N."/>
            <person name="Nakamura H."/>
            <person name="Ohtoshi R."/>
            <person name="Moran D.A.P."/>
            <person name="Shinohara A."/>
            <person name="Yoshida Y."/>
            <person name="Fujiwara M."/>
            <person name="Mori M."/>
            <person name="Tomita M."/>
            <person name="Arakawa K."/>
        </authorList>
    </citation>
    <scope>NUCLEOTIDE SEQUENCE [LARGE SCALE GENOMIC DNA]</scope>
</reference>
<evidence type="ECO:0000313" key="1">
    <source>
        <dbReference type="EMBL" id="GBN86197.1"/>
    </source>
</evidence>
<dbReference type="AlphaFoldDB" id="A0A4Y2SDQ4"/>
<sequence>MLKVNAEIPRVGEEERGGWKSVRVFEPSQTRCIKTDFGTSVNDLPKFFDWNKWNTNQLLGQMEWSADECSALGIAPCSDGVWLGKSLGSARRRLATPLSFDVRIVNRHYAGHNRRTYKPNEPRRFFLFRRWGITRTADGTRGKIGRRNAALGAVYRSRDRQIFLMPRLA</sequence>
<protein>
    <submittedName>
        <fullName evidence="1">Uncharacterized protein</fullName>
    </submittedName>
</protein>
<evidence type="ECO:0000313" key="2">
    <source>
        <dbReference type="Proteomes" id="UP000499080"/>
    </source>
</evidence>
<accession>A0A4Y2SDQ4</accession>
<name>A0A4Y2SDQ4_ARAVE</name>